<keyword evidence="6" id="KW-0812">Transmembrane</keyword>
<evidence type="ECO:0000313" key="8">
    <source>
        <dbReference type="EMBL" id="GAE26899.1"/>
    </source>
</evidence>
<sequence>MGKSFNIGMKSIVLITVGIIALVVAFIFITENQIQVENGDITFDISPPIDNQPTMGEASAPVTIVEFGDYKCPACKAWNETVFPKIEEEYISSGKVKFSYINTLFHGEESALAAMASESVWNQDKDAFWDFHKEIFIHQPEAQRHDDVWVTPEKLIDIAVSVGNEIDLETLAEDMIKQTYKEDVLKDQELVEQYQVSLTPSIVINGTMVEDPFDYEHIVSLIEKELESN</sequence>
<keyword evidence="5" id="KW-0676">Redox-active center</keyword>
<dbReference type="PANTHER" id="PTHR13887">
    <property type="entry name" value="GLUTATHIONE S-TRANSFERASE KAPPA"/>
    <property type="match status" value="1"/>
</dbReference>
<keyword evidence="6" id="KW-1133">Transmembrane helix</keyword>
<feature type="domain" description="Thioredoxin" evidence="7">
    <location>
        <begin position="15"/>
        <end position="181"/>
    </location>
</feature>
<gene>
    <name evidence="8" type="ORF">JCM9140_3007</name>
</gene>
<dbReference type="Proteomes" id="UP000018890">
    <property type="component" value="Unassembled WGS sequence"/>
</dbReference>
<dbReference type="EMBL" id="BAUT01000034">
    <property type="protein sequence ID" value="GAE26899.1"/>
    <property type="molecule type" value="Genomic_DNA"/>
</dbReference>
<evidence type="ECO:0000256" key="3">
    <source>
        <dbReference type="ARBA" id="ARBA00023002"/>
    </source>
</evidence>
<dbReference type="PANTHER" id="PTHR13887:SF14">
    <property type="entry name" value="DISULFIDE BOND FORMATION PROTEIN D"/>
    <property type="match status" value="1"/>
</dbReference>
<keyword evidence="3" id="KW-0560">Oxidoreductase</keyword>
<dbReference type="GO" id="GO:0016491">
    <property type="term" value="F:oxidoreductase activity"/>
    <property type="evidence" value="ECO:0007669"/>
    <property type="project" value="UniProtKB-KW"/>
</dbReference>
<dbReference type="InterPro" id="IPR012336">
    <property type="entry name" value="Thioredoxin-like_fold"/>
</dbReference>
<evidence type="ECO:0000256" key="4">
    <source>
        <dbReference type="ARBA" id="ARBA00023157"/>
    </source>
</evidence>
<evidence type="ECO:0000256" key="1">
    <source>
        <dbReference type="ARBA" id="ARBA00005791"/>
    </source>
</evidence>
<dbReference type="Gene3D" id="3.40.30.10">
    <property type="entry name" value="Glutaredoxin"/>
    <property type="match status" value="1"/>
</dbReference>
<name>W4Q694_9BACI</name>
<comment type="caution">
    <text evidence="8">The sequence shown here is derived from an EMBL/GenBank/DDBJ whole genome shotgun (WGS) entry which is preliminary data.</text>
</comment>
<dbReference type="Pfam" id="PF13462">
    <property type="entry name" value="Thioredoxin_4"/>
    <property type="match status" value="1"/>
</dbReference>
<evidence type="ECO:0000256" key="2">
    <source>
        <dbReference type="ARBA" id="ARBA00022729"/>
    </source>
</evidence>
<keyword evidence="9" id="KW-1185">Reference proteome</keyword>
<dbReference type="InterPro" id="IPR036249">
    <property type="entry name" value="Thioredoxin-like_sf"/>
</dbReference>
<keyword evidence="6" id="KW-0472">Membrane</keyword>
<protein>
    <submittedName>
        <fullName evidence="8">Periplasmic thiol:disulfide interchange protein DsbA</fullName>
    </submittedName>
</protein>
<keyword evidence="4" id="KW-1015">Disulfide bond</keyword>
<evidence type="ECO:0000313" key="9">
    <source>
        <dbReference type="Proteomes" id="UP000018890"/>
    </source>
</evidence>
<accession>W4Q694</accession>
<keyword evidence="2" id="KW-0732">Signal</keyword>
<proteinExistence type="inferred from homology"/>
<dbReference type="InterPro" id="IPR013766">
    <property type="entry name" value="Thioredoxin_domain"/>
</dbReference>
<evidence type="ECO:0000256" key="5">
    <source>
        <dbReference type="ARBA" id="ARBA00023284"/>
    </source>
</evidence>
<dbReference type="STRING" id="1236970.JCM9140_3007"/>
<dbReference type="AlphaFoldDB" id="W4Q694"/>
<dbReference type="SUPFAM" id="SSF52833">
    <property type="entry name" value="Thioredoxin-like"/>
    <property type="match status" value="1"/>
</dbReference>
<evidence type="ECO:0000259" key="7">
    <source>
        <dbReference type="PROSITE" id="PS51352"/>
    </source>
</evidence>
<evidence type="ECO:0000256" key="6">
    <source>
        <dbReference type="SAM" id="Phobius"/>
    </source>
</evidence>
<dbReference type="PROSITE" id="PS51352">
    <property type="entry name" value="THIOREDOXIN_2"/>
    <property type="match status" value="1"/>
</dbReference>
<comment type="similarity">
    <text evidence="1">Belongs to the thioredoxin family. DsbA subfamily.</text>
</comment>
<reference evidence="8" key="1">
    <citation type="journal article" date="2014" name="Genome Announc.">
        <title>Draft Genome Sequences of Three Alkaliphilic Bacillus Strains, Bacillus wakoensis JCM 9140T, Bacillus akibai JCM 9157T, and Bacillus hemicellulosilyticus JCM 9152T.</title>
        <authorList>
            <person name="Yuki M."/>
            <person name="Oshima K."/>
            <person name="Suda W."/>
            <person name="Oshida Y."/>
            <person name="Kitamura K."/>
            <person name="Iida T."/>
            <person name="Hattori M."/>
            <person name="Ohkuma M."/>
        </authorList>
    </citation>
    <scope>NUCLEOTIDE SEQUENCE [LARGE SCALE GENOMIC DNA]</scope>
    <source>
        <strain evidence="8">JCM 9140</strain>
    </source>
</reference>
<feature type="transmembrane region" description="Helical" evidence="6">
    <location>
        <begin position="12"/>
        <end position="29"/>
    </location>
</feature>
<organism evidence="8 9">
    <name type="scientific">Halalkalibacter wakoensis JCM 9140</name>
    <dbReference type="NCBI Taxonomy" id="1236970"/>
    <lineage>
        <taxon>Bacteria</taxon>
        <taxon>Bacillati</taxon>
        <taxon>Bacillota</taxon>
        <taxon>Bacilli</taxon>
        <taxon>Bacillales</taxon>
        <taxon>Bacillaceae</taxon>
        <taxon>Halalkalibacter</taxon>
    </lineage>
</organism>